<dbReference type="eggNOG" id="COG1231">
    <property type="taxonomic scope" value="Bacteria"/>
</dbReference>
<dbReference type="SUPFAM" id="SSF51905">
    <property type="entry name" value="FAD/NAD(P)-binding domain"/>
    <property type="match status" value="1"/>
</dbReference>
<dbReference type="Pfam" id="PF01593">
    <property type="entry name" value="Amino_oxidase"/>
    <property type="match status" value="2"/>
</dbReference>
<dbReference type="InterPro" id="IPR036188">
    <property type="entry name" value="FAD/NAD-bd_sf"/>
</dbReference>
<dbReference type="InterPro" id="IPR002937">
    <property type="entry name" value="Amino_oxidase"/>
</dbReference>
<dbReference type="HOGENOM" id="CLU_004498_10_5_11"/>
<feature type="domain" description="Amine oxidase" evidence="1">
    <location>
        <begin position="7"/>
        <end position="76"/>
    </location>
</feature>
<keyword evidence="3" id="KW-1185">Reference proteome</keyword>
<dbReference type="PANTHER" id="PTHR10742">
    <property type="entry name" value="FLAVIN MONOAMINE OXIDASE"/>
    <property type="match status" value="1"/>
</dbReference>
<dbReference type="KEGG" id="kra:Krad_1593"/>
<evidence type="ECO:0000313" key="3">
    <source>
        <dbReference type="Proteomes" id="UP000001116"/>
    </source>
</evidence>
<evidence type="ECO:0000259" key="1">
    <source>
        <dbReference type="Pfam" id="PF01593"/>
    </source>
</evidence>
<gene>
    <name evidence="2" type="ordered locus">Krad_1593</name>
</gene>
<dbReference type="Proteomes" id="UP000001116">
    <property type="component" value="Chromosome"/>
</dbReference>
<reference evidence="3" key="1">
    <citation type="journal article" date="2008" name="PLoS ONE">
        <title>Survival in nuclear waste, extreme resistance, and potential applications gleaned from the genome sequence of Kineococcus radiotolerans SRS30216.</title>
        <authorList>
            <person name="Bagwell C.E."/>
            <person name="Bhat S."/>
            <person name="Hawkins G.M."/>
            <person name="Smith B.W."/>
            <person name="Biswas T."/>
            <person name="Hoover T.R."/>
            <person name="Saunders E."/>
            <person name="Han C.S."/>
            <person name="Tsodikov O.V."/>
            <person name="Shimkets L.J."/>
        </authorList>
    </citation>
    <scope>NUCLEOTIDE SEQUENCE [LARGE SCALE GENOMIC DNA]</scope>
    <source>
        <strain evidence="3">ATCC BAA-149 / DSM 14245 / SRS30216</strain>
    </source>
</reference>
<dbReference type="AlphaFoldDB" id="A6W8E0"/>
<dbReference type="PRINTS" id="PR00419">
    <property type="entry name" value="ADXRDTASE"/>
</dbReference>
<dbReference type="GO" id="GO:0016491">
    <property type="term" value="F:oxidoreductase activity"/>
    <property type="evidence" value="ECO:0007669"/>
    <property type="project" value="InterPro"/>
</dbReference>
<sequence length="423" mass="44724">MTAVPTRPFASAVSRWGQDPWSRGSWSLIGRHGSPADRVRLGSPVAGRLRIAGEATHPTRAGMTHGAHEQGVAAADWALGRGFTRVAVVGAGFAGLAAARRLVEGGARVQVWEARERTGGRAAPVEVGGGSFDLGANWLQQYDDNVLARVGEGIGLRTVATDFTDPLVLGPPVAAPDAARLRRELERRTAAAAPGTSLGHVVARWLRSPQPWTRQEVRRFVDAEVVLDAGASLSWLSARHGVEAGVGEGDRWIVGSYGLLVRHLTRGLDVRLGRPVRRVETTADAVTLVGDGHRCSVDAVVVTVPVPVLAGGAVEFVPPLPAAHRAALSRLGAGRVEKVVLRFERGFWPRHPSGYYRVHGPRAGEVSEWLDATPADGTPTLVGLFAGPWVERLWAGTDLDVAEAATGIVRAAVRERAGAPGPG</sequence>
<dbReference type="RefSeq" id="WP_011981782.1">
    <property type="nucleotide sequence ID" value="NC_009664.2"/>
</dbReference>
<feature type="domain" description="Amine oxidase" evidence="1">
    <location>
        <begin position="93"/>
        <end position="414"/>
    </location>
</feature>
<accession>A6W8E0</accession>
<name>A6W8E0_KINRD</name>
<dbReference type="STRING" id="266940.Krad_1593"/>
<dbReference type="Gene3D" id="3.50.50.60">
    <property type="entry name" value="FAD/NAD(P)-binding domain"/>
    <property type="match status" value="2"/>
</dbReference>
<dbReference type="PANTHER" id="PTHR10742:SF410">
    <property type="entry name" value="LYSINE-SPECIFIC HISTONE DEMETHYLASE 2"/>
    <property type="match status" value="1"/>
</dbReference>
<protein>
    <submittedName>
        <fullName evidence="2">Amine oxidase</fullName>
    </submittedName>
</protein>
<organism evidence="2 3">
    <name type="scientific">Kineococcus radiotolerans (strain ATCC BAA-149 / DSM 14245 / SRS30216)</name>
    <dbReference type="NCBI Taxonomy" id="266940"/>
    <lineage>
        <taxon>Bacteria</taxon>
        <taxon>Bacillati</taxon>
        <taxon>Actinomycetota</taxon>
        <taxon>Actinomycetes</taxon>
        <taxon>Kineosporiales</taxon>
        <taxon>Kineosporiaceae</taxon>
        <taxon>Kineococcus</taxon>
    </lineage>
</organism>
<proteinExistence type="predicted"/>
<dbReference type="InterPro" id="IPR050281">
    <property type="entry name" value="Flavin_monoamine_oxidase"/>
</dbReference>
<evidence type="ECO:0000313" key="2">
    <source>
        <dbReference type="EMBL" id="ABS03079.1"/>
    </source>
</evidence>
<dbReference type="EMBL" id="CP000750">
    <property type="protein sequence ID" value="ABS03079.1"/>
    <property type="molecule type" value="Genomic_DNA"/>
</dbReference>